<dbReference type="EMBL" id="JACAZH010000017">
    <property type="protein sequence ID" value="KAF7347969.1"/>
    <property type="molecule type" value="Genomic_DNA"/>
</dbReference>
<evidence type="ECO:0000313" key="2">
    <source>
        <dbReference type="EMBL" id="KAF7347969.1"/>
    </source>
</evidence>
<evidence type="ECO:0000256" key="1">
    <source>
        <dbReference type="SAM" id="MobiDB-lite"/>
    </source>
</evidence>
<gene>
    <name evidence="2" type="ORF">MSAN_01749000</name>
</gene>
<feature type="region of interest" description="Disordered" evidence="1">
    <location>
        <begin position="35"/>
        <end position="58"/>
    </location>
</feature>
<feature type="region of interest" description="Disordered" evidence="1">
    <location>
        <begin position="96"/>
        <end position="128"/>
    </location>
</feature>
<keyword evidence="3" id="KW-1185">Reference proteome</keyword>
<name>A0A8H6XWE5_9AGAR</name>
<comment type="caution">
    <text evidence="2">The sequence shown here is derived from an EMBL/GenBank/DDBJ whole genome shotgun (WGS) entry which is preliminary data.</text>
</comment>
<proteinExistence type="predicted"/>
<reference evidence="2" key="1">
    <citation type="submission" date="2020-05" db="EMBL/GenBank/DDBJ databases">
        <title>Mycena genomes resolve the evolution of fungal bioluminescence.</title>
        <authorList>
            <person name="Tsai I.J."/>
        </authorList>
    </citation>
    <scope>NUCLEOTIDE SEQUENCE</scope>
    <source>
        <strain evidence="2">160909Yilan</strain>
    </source>
</reference>
<dbReference type="AlphaFoldDB" id="A0A8H6XWE5"/>
<organism evidence="2 3">
    <name type="scientific">Mycena sanguinolenta</name>
    <dbReference type="NCBI Taxonomy" id="230812"/>
    <lineage>
        <taxon>Eukaryota</taxon>
        <taxon>Fungi</taxon>
        <taxon>Dikarya</taxon>
        <taxon>Basidiomycota</taxon>
        <taxon>Agaricomycotina</taxon>
        <taxon>Agaricomycetes</taxon>
        <taxon>Agaricomycetidae</taxon>
        <taxon>Agaricales</taxon>
        <taxon>Marasmiineae</taxon>
        <taxon>Mycenaceae</taxon>
        <taxon>Mycena</taxon>
    </lineage>
</organism>
<sequence length="242" mass="26116">MLAFASILPFSAHLAPRELPPPLSVRASARPYIPEPATSEHRASQTASPARPAPPPPFLGLRPSYLHTSCALPLPLSSGGIRCAYRRRYASTSTLSILARDSPPSRARSQGNRRNEQQGKGGRCARGERWGGEAAGSALGYLYVVRVRAPALEAYAQGRSNPHVTQQSHPPAAAVSGSWYCSFHLRLNLFLLVVRVRALAAAATSTSTVNTTRVLHHRCDTIIFSSFLRPSALPKSSSAETW</sequence>
<protein>
    <submittedName>
        <fullName evidence="2">Uncharacterized protein</fullName>
    </submittedName>
</protein>
<dbReference type="Proteomes" id="UP000623467">
    <property type="component" value="Unassembled WGS sequence"/>
</dbReference>
<evidence type="ECO:0000313" key="3">
    <source>
        <dbReference type="Proteomes" id="UP000623467"/>
    </source>
</evidence>
<accession>A0A8H6XWE5</accession>